<dbReference type="STRING" id="621456.BJP26_11480"/>
<dbReference type="GO" id="GO:0003677">
    <property type="term" value="F:DNA binding"/>
    <property type="evidence" value="ECO:0007669"/>
    <property type="project" value="UniProtKB-UniRule"/>
</dbReference>
<dbReference type="SUPFAM" id="SSF46689">
    <property type="entry name" value="Homeodomain-like"/>
    <property type="match status" value="1"/>
</dbReference>
<dbReference type="OrthoDB" id="7056813at2"/>
<name>A0A175Y6N8_9SPHN</name>
<dbReference type="InterPro" id="IPR009057">
    <property type="entry name" value="Homeodomain-like_sf"/>
</dbReference>
<keyword evidence="1" id="KW-0238">DNA-binding</keyword>
<comment type="caution">
    <text evidence="2">The sequence shown here is derived from an EMBL/GenBank/DDBJ whole genome shotgun (WGS) entry which is preliminary data.</text>
</comment>
<dbReference type="KEGG" id="smy:BJP26_11480"/>
<dbReference type="EMBL" id="LQCK02000002">
    <property type="protein sequence ID" value="KZB96462.1"/>
    <property type="molecule type" value="Genomic_DNA"/>
</dbReference>
<sequence length="216" mass="23780">MAASKNAPEPAAPRANYHRGNVVEDLRKVAEHILATETLEHVTVRRLSRELGVTPGNFYNHYPSIDFLVLDIAREAFDRLEVTLQAAAATKDTKVDRLISHAQIYVRFGVAQPELVRVMFGRTDRGTIHPGFRAASLRAFVGMAELIYGEGGFDLSDTAAAHRNCPLAYSCFALCIGLARTIGAGQFDIDLSRSEDIDRFVDLTVRPMVQGAMATF</sequence>
<dbReference type="AlphaFoldDB" id="A0A175Y6N8"/>
<keyword evidence="3" id="KW-1185">Reference proteome</keyword>
<dbReference type="SUPFAM" id="SSF48498">
    <property type="entry name" value="Tetracyclin repressor-like, C-terminal domain"/>
    <property type="match status" value="1"/>
</dbReference>
<dbReference type="GeneID" id="93798029"/>
<dbReference type="PROSITE" id="PS50977">
    <property type="entry name" value="HTH_TETR_2"/>
    <property type="match status" value="1"/>
</dbReference>
<dbReference type="Gene3D" id="1.10.357.10">
    <property type="entry name" value="Tetracycline Repressor, domain 2"/>
    <property type="match status" value="1"/>
</dbReference>
<dbReference type="RefSeq" id="WP_017979435.1">
    <property type="nucleotide sequence ID" value="NZ_CP017578.1"/>
</dbReference>
<protein>
    <submittedName>
        <fullName evidence="2">Uncharacterized protein</fullName>
    </submittedName>
</protein>
<accession>A0A175Y6N8</accession>
<gene>
    <name evidence="2" type="ORF">AVM11_12220</name>
</gene>
<evidence type="ECO:0000313" key="3">
    <source>
        <dbReference type="Proteomes" id="UP000078460"/>
    </source>
</evidence>
<dbReference type="InterPro" id="IPR001647">
    <property type="entry name" value="HTH_TetR"/>
</dbReference>
<dbReference type="Proteomes" id="UP000078460">
    <property type="component" value="Unassembled WGS sequence"/>
</dbReference>
<dbReference type="InterPro" id="IPR036271">
    <property type="entry name" value="Tet_transcr_reg_TetR-rel_C_sf"/>
</dbReference>
<proteinExistence type="predicted"/>
<organism evidence="2 3">
    <name type="scientific">Sphingomonas melonis TY</name>
    <dbReference type="NCBI Taxonomy" id="621456"/>
    <lineage>
        <taxon>Bacteria</taxon>
        <taxon>Pseudomonadati</taxon>
        <taxon>Pseudomonadota</taxon>
        <taxon>Alphaproteobacteria</taxon>
        <taxon>Sphingomonadales</taxon>
        <taxon>Sphingomonadaceae</taxon>
        <taxon>Sphingomonas</taxon>
    </lineage>
</organism>
<reference evidence="2" key="1">
    <citation type="submission" date="2016-03" db="EMBL/GenBank/DDBJ databases">
        <title>Sphingomonas melonis TY, whole genome shotgun sequencing.</title>
        <authorList>
            <person name="Wang H."/>
            <person name="Zhu P."/>
        </authorList>
    </citation>
    <scope>NUCLEOTIDE SEQUENCE [LARGE SCALE GENOMIC DNA]</scope>
    <source>
        <strain evidence="2">TY</strain>
    </source>
</reference>
<evidence type="ECO:0000256" key="1">
    <source>
        <dbReference type="ARBA" id="ARBA00023125"/>
    </source>
</evidence>
<evidence type="ECO:0000313" key="2">
    <source>
        <dbReference type="EMBL" id="KZB96462.1"/>
    </source>
</evidence>